<accession>A0ABU5CT06</accession>
<proteinExistence type="predicted"/>
<name>A0ABU5CT06_9BACI</name>
<gene>
    <name evidence="1" type="ORF">RWD45_11085</name>
</gene>
<keyword evidence="2" id="KW-1185">Reference proteome</keyword>
<organism evidence="1 2">
    <name type="scientific">Paracerasibacillus soli</name>
    <dbReference type="NCBI Taxonomy" id="480284"/>
    <lineage>
        <taxon>Bacteria</taxon>
        <taxon>Bacillati</taxon>
        <taxon>Bacillota</taxon>
        <taxon>Bacilli</taxon>
        <taxon>Bacillales</taxon>
        <taxon>Bacillaceae</taxon>
        <taxon>Paracerasibacillus</taxon>
    </lineage>
</organism>
<dbReference type="EMBL" id="JAWDIQ010000001">
    <property type="protein sequence ID" value="MDY0409001.1"/>
    <property type="molecule type" value="Genomic_DNA"/>
</dbReference>
<sequence>MNQTMIIAFMIYSDIDIEGMKRHFDPQYLTKKLDVIPIHSQTYNPKFDGNPRTRMPGNPYCSSWIYRITGIMLEENNTSPELHMINLLKELDRTLFTPVNKRFIRELTDSNDIYCSVDIYTFNVGDMIAIVDIPHNILKSFIDIKADLSIHTHSKPLNEYESYRYKKLFQL</sequence>
<comment type="caution">
    <text evidence="1">The sequence shown here is derived from an EMBL/GenBank/DDBJ whole genome shotgun (WGS) entry which is preliminary data.</text>
</comment>
<dbReference type="Proteomes" id="UP001275315">
    <property type="component" value="Unassembled WGS sequence"/>
</dbReference>
<reference evidence="1 2" key="1">
    <citation type="submission" date="2023-10" db="EMBL/GenBank/DDBJ databases">
        <title>Virgibacillus soli CC-YMP-6 genome.</title>
        <authorList>
            <person name="Miliotis G."/>
            <person name="Sengupta P."/>
            <person name="Hameed A."/>
            <person name="Chuvochina M."/>
            <person name="Mcdonagh F."/>
            <person name="Simpson A.C."/>
            <person name="Singh N.K."/>
            <person name="Rekha P.D."/>
            <person name="Raman K."/>
            <person name="Hugenholtz P."/>
            <person name="Venkateswaran K."/>
        </authorList>
    </citation>
    <scope>NUCLEOTIDE SEQUENCE [LARGE SCALE GENOMIC DNA]</scope>
    <source>
        <strain evidence="1 2">CC-YMP-6</strain>
    </source>
</reference>
<evidence type="ECO:0000313" key="2">
    <source>
        <dbReference type="Proteomes" id="UP001275315"/>
    </source>
</evidence>
<evidence type="ECO:0000313" key="1">
    <source>
        <dbReference type="EMBL" id="MDY0409001.1"/>
    </source>
</evidence>
<dbReference type="RefSeq" id="WP_320379699.1">
    <property type="nucleotide sequence ID" value="NZ_JAWDIQ010000001.1"/>
</dbReference>
<protein>
    <submittedName>
        <fullName evidence="1">Uncharacterized protein</fullName>
    </submittedName>
</protein>